<dbReference type="AlphaFoldDB" id="A0A9Q1JQN0"/>
<proteinExistence type="predicted"/>
<evidence type="ECO:0000313" key="2">
    <source>
        <dbReference type="EMBL" id="KAJ8429122.1"/>
    </source>
</evidence>
<evidence type="ECO:0000313" key="3">
    <source>
        <dbReference type="Proteomes" id="UP001153076"/>
    </source>
</evidence>
<keyword evidence="1" id="KW-1133">Transmembrane helix</keyword>
<keyword evidence="1" id="KW-0812">Transmembrane</keyword>
<protein>
    <submittedName>
        <fullName evidence="2">Uncharacterized protein</fullName>
    </submittedName>
</protein>
<evidence type="ECO:0000256" key="1">
    <source>
        <dbReference type="SAM" id="Phobius"/>
    </source>
</evidence>
<feature type="transmembrane region" description="Helical" evidence="1">
    <location>
        <begin position="77"/>
        <end position="97"/>
    </location>
</feature>
<dbReference type="Proteomes" id="UP001153076">
    <property type="component" value="Unassembled WGS sequence"/>
</dbReference>
<name>A0A9Q1JQN0_9CARY</name>
<keyword evidence="3" id="KW-1185">Reference proteome</keyword>
<dbReference type="SUPFAM" id="SSF56219">
    <property type="entry name" value="DNase I-like"/>
    <property type="match status" value="1"/>
</dbReference>
<organism evidence="2 3">
    <name type="scientific">Carnegiea gigantea</name>
    <dbReference type="NCBI Taxonomy" id="171969"/>
    <lineage>
        <taxon>Eukaryota</taxon>
        <taxon>Viridiplantae</taxon>
        <taxon>Streptophyta</taxon>
        <taxon>Embryophyta</taxon>
        <taxon>Tracheophyta</taxon>
        <taxon>Spermatophyta</taxon>
        <taxon>Magnoliopsida</taxon>
        <taxon>eudicotyledons</taxon>
        <taxon>Gunneridae</taxon>
        <taxon>Pentapetalae</taxon>
        <taxon>Caryophyllales</taxon>
        <taxon>Cactineae</taxon>
        <taxon>Cactaceae</taxon>
        <taxon>Cactoideae</taxon>
        <taxon>Echinocereeae</taxon>
        <taxon>Carnegiea</taxon>
    </lineage>
</organism>
<sequence length="287" mass="33296">MMTANIITWNVQGARSPEFLEALRELTNLHDPIILTLFETKIKTKALTLESLTVMIRLLQLKYKICNSREGALVSTMGFRIMGSLILVFQALHLLGLEAKLRKRENKQGWIGSYSHQIGGRVFKRRMLSICYDTSLIIVQFSFPFSRKQTHSKALSHFDSKHPSLPMKEWRLSRRPGIKLQILETNGTVRFSVIYFTGKIPFGKGLREFITNLLEGHSLILLKLELKLRSESDDVLNYLEIFWWKKSQPDAICDGDRNTRYYLLSTVIRRHSNKIVVIKKHNKYLGM</sequence>
<gene>
    <name evidence="2" type="ORF">Cgig2_016405</name>
</gene>
<accession>A0A9Q1JQN0</accession>
<dbReference type="EMBL" id="JAKOGI010000930">
    <property type="protein sequence ID" value="KAJ8429122.1"/>
    <property type="molecule type" value="Genomic_DNA"/>
</dbReference>
<dbReference type="InterPro" id="IPR036691">
    <property type="entry name" value="Endo/exonu/phosph_ase_sf"/>
</dbReference>
<comment type="caution">
    <text evidence="2">The sequence shown here is derived from an EMBL/GenBank/DDBJ whole genome shotgun (WGS) entry which is preliminary data.</text>
</comment>
<reference evidence="2" key="1">
    <citation type="submission" date="2022-04" db="EMBL/GenBank/DDBJ databases">
        <title>Carnegiea gigantea Genome sequencing and assembly v2.</title>
        <authorList>
            <person name="Copetti D."/>
            <person name="Sanderson M.J."/>
            <person name="Burquez A."/>
            <person name="Wojciechowski M.F."/>
        </authorList>
    </citation>
    <scope>NUCLEOTIDE SEQUENCE</scope>
    <source>
        <strain evidence="2">SGP5-SGP5p</strain>
        <tissue evidence="2">Aerial part</tissue>
    </source>
</reference>
<keyword evidence="1" id="KW-0472">Membrane</keyword>